<dbReference type="PATRIC" id="fig|888820.3.peg.427"/>
<comment type="caution">
    <text evidence="1">The sequence shown here is derived from an EMBL/GenBank/DDBJ whole genome shotgun (WGS) entry which is preliminary data.</text>
</comment>
<reference evidence="1 2" key="1">
    <citation type="submission" date="2011-03" db="EMBL/GenBank/DDBJ databases">
        <authorList>
            <person name="Muzny D."/>
            <person name="Qin X."/>
            <person name="Deng J."/>
            <person name="Jiang H."/>
            <person name="Liu Y."/>
            <person name="Qu J."/>
            <person name="Song X.-Z."/>
            <person name="Zhang L."/>
            <person name="Thornton R."/>
            <person name="Coyle M."/>
            <person name="Francisco L."/>
            <person name="Jackson L."/>
            <person name="Javaid M."/>
            <person name="Korchina V."/>
            <person name="Kovar C."/>
            <person name="Mata R."/>
            <person name="Mathew T."/>
            <person name="Ngo R."/>
            <person name="Nguyen L."/>
            <person name="Nguyen N."/>
            <person name="Okwuonu G."/>
            <person name="Ongeri F."/>
            <person name="Pham C."/>
            <person name="Simmons D."/>
            <person name="Wilczek-Boney K."/>
            <person name="Hale W."/>
            <person name="Jakkamsetti A."/>
            <person name="Pham P."/>
            <person name="Ruth R."/>
            <person name="San Lucas F."/>
            <person name="Warren J."/>
            <person name="Zhang J."/>
            <person name="Zhao Z."/>
            <person name="Zhou C."/>
            <person name="Zhu D."/>
            <person name="Lee S."/>
            <person name="Bess C."/>
            <person name="Blankenburg K."/>
            <person name="Forbes L."/>
            <person name="Fu Q."/>
            <person name="Gubbala S."/>
            <person name="Hirani K."/>
            <person name="Jayaseelan J.C."/>
            <person name="Lara F."/>
            <person name="Munidasa M."/>
            <person name="Palculict T."/>
            <person name="Patil S."/>
            <person name="Pu L.-L."/>
            <person name="Saada N."/>
            <person name="Tang L."/>
            <person name="Weissenberger G."/>
            <person name="Zhu Y."/>
            <person name="Hemphill L."/>
            <person name="Shang Y."/>
            <person name="Youmans B."/>
            <person name="Ayvaz T."/>
            <person name="Ross M."/>
            <person name="Santibanez J."/>
            <person name="Aqrawi P."/>
            <person name="Gross S."/>
            <person name="Joshi V."/>
            <person name="Fowler G."/>
            <person name="Nazareth L."/>
            <person name="Reid J."/>
            <person name="Worley K."/>
            <person name="Petrosino J."/>
            <person name="Highlander S."/>
            <person name="Gibbs R."/>
        </authorList>
    </citation>
    <scope>NUCLEOTIDE SEQUENCE [LARGE SCALE GENOMIC DNA]</scope>
    <source>
        <strain evidence="1 2">SK1056</strain>
    </source>
</reference>
<accession>F3UAE0</accession>
<protein>
    <submittedName>
        <fullName evidence="1">Uncharacterized protein</fullName>
    </submittedName>
</protein>
<dbReference type="HOGENOM" id="CLU_3240404_0_0_9"/>
<gene>
    <name evidence="1" type="ORF">HMPREF9393_0433</name>
</gene>
<proteinExistence type="predicted"/>
<sequence>MLIFICFVVFLVSGIKLYLNYQSQQDFLQIKESFKQDDKIAVL</sequence>
<name>F3UAE0_STRSA</name>
<organism evidence="1 2">
    <name type="scientific">Streptococcus sanguinis SK1056</name>
    <dbReference type="NCBI Taxonomy" id="888820"/>
    <lineage>
        <taxon>Bacteria</taxon>
        <taxon>Bacillati</taxon>
        <taxon>Bacillota</taxon>
        <taxon>Bacilli</taxon>
        <taxon>Lactobacillales</taxon>
        <taxon>Streptococcaceae</taxon>
        <taxon>Streptococcus</taxon>
    </lineage>
</organism>
<dbReference type="EMBL" id="AFFL01000002">
    <property type="protein sequence ID" value="EGJ38811.1"/>
    <property type="molecule type" value="Genomic_DNA"/>
</dbReference>
<evidence type="ECO:0000313" key="2">
    <source>
        <dbReference type="Proteomes" id="UP000004171"/>
    </source>
</evidence>
<dbReference type="AlphaFoldDB" id="F3UAE0"/>
<dbReference type="Proteomes" id="UP000004171">
    <property type="component" value="Unassembled WGS sequence"/>
</dbReference>
<evidence type="ECO:0000313" key="1">
    <source>
        <dbReference type="EMBL" id="EGJ38811.1"/>
    </source>
</evidence>